<feature type="domain" description="C2H2-type" evidence="3">
    <location>
        <begin position="362"/>
        <end position="390"/>
    </location>
</feature>
<protein>
    <recommendedName>
        <fullName evidence="3">C2H2-type domain-containing protein</fullName>
    </recommendedName>
</protein>
<gene>
    <name evidence="4" type="ORF">PENSUB_7343</name>
</gene>
<feature type="compositionally biased region" description="Polar residues" evidence="2">
    <location>
        <begin position="264"/>
        <end position="273"/>
    </location>
</feature>
<evidence type="ECO:0000256" key="1">
    <source>
        <dbReference type="PROSITE-ProRule" id="PRU00042"/>
    </source>
</evidence>
<dbReference type="GO" id="GO:0008270">
    <property type="term" value="F:zinc ion binding"/>
    <property type="evidence" value="ECO:0007669"/>
    <property type="project" value="UniProtKB-KW"/>
</dbReference>
<evidence type="ECO:0000259" key="3">
    <source>
        <dbReference type="PROSITE" id="PS50157"/>
    </source>
</evidence>
<feature type="compositionally biased region" description="Low complexity" evidence="2">
    <location>
        <begin position="237"/>
        <end position="263"/>
    </location>
</feature>
<feature type="region of interest" description="Disordered" evidence="2">
    <location>
        <begin position="162"/>
        <end position="198"/>
    </location>
</feature>
<dbReference type="InterPro" id="IPR013087">
    <property type="entry name" value="Znf_C2H2_type"/>
</dbReference>
<dbReference type="PROSITE" id="PS50157">
    <property type="entry name" value="ZINC_FINGER_C2H2_2"/>
    <property type="match status" value="1"/>
</dbReference>
<organism evidence="4 5">
    <name type="scientific">Penicillium subrubescens</name>
    <dbReference type="NCBI Taxonomy" id="1316194"/>
    <lineage>
        <taxon>Eukaryota</taxon>
        <taxon>Fungi</taxon>
        <taxon>Dikarya</taxon>
        <taxon>Ascomycota</taxon>
        <taxon>Pezizomycotina</taxon>
        <taxon>Eurotiomycetes</taxon>
        <taxon>Eurotiomycetidae</taxon>
        <taxon>Eurotiales</taxon>
        <taxon>Aspergillaceae</taxon>
        <taxon>Penicillium</taxon>
    </lineage>
</organism>
<evidence type="ECO:0000256" key="2">
    <source>
        <dbReference type="SAM" id="MobiDB-lite"/>
    </source>
</evidence>
<dbReference type="SMART" id="SM00355">
    <property type="entry name" value="ZnF_C2H2"/>
    <property type="match status" value="3"/>
</dbReference>
<evidence type="ECO:0000313" key="4">
    <source>
        <dbReference type="EMBL" id="OKP01353.1"/>
    </source>
</evidence>
<name>A0A1Q5TM98_9EURO</name>
<dbReference type="STRING" id="1316194.A0A1Q5TM98"/>
<reference evidence="4 5" key="1">
    <citation type="submission" date="2016-10" db="EMBL/GenBank/DDBJ databases">
        <title>Genome sequence of the ascomycete fungus Penicillium subrubescens.</title>
        <authorList>
            <person name="De Vries R.P."/>
            <person name="Peng M."/>
            <person name="Dilokpimol A."/>
            <person name="Hilden K."/>
            <person name="Makela M.R."/>
            <person name="Grigoriev I."/>
            <person name="Riley R."/>
            <person name="Granchi Z."/>
        </authorList>
    </citation>
    <scope>NUCLEOTIDE SEQUENCE [LARGE SCALE GENOMIC DNA]</scope>
    <source>
        <strain evidence="4 5">CBS 132785</strain>
    </source>
</reference>
<dbReference type="Proteomes" id="UP000186955">
    <property type="component" value="Unassembled WGS sequence"/>
</dbReference>
<dbReference type="AlphaFoldDB" id="A0A1Q5TM98"/>
<comment type="caution">
    <text evidence="4">The sequence shown here is derived from an EMBL/GenBank/DDBJ whole genome shotgun (WGS) entry which is preliminary data.</text>
</comment>
<keyword evidence="5" id="KW-1185">Reference proteome</keyword>
<accession>A0A1Q5TM98</accession>
<keyword evidence="1" id="KW-0479">Metal-binding</keyword>
<feature type="compositionally biased region" description="Polar residues" evidence="2">
    <location>
        <begin position="167"/>
        <end position="182"/>
    </location>
</feature>
<dbReference type="PROSITE" id="PS00028">
    <property type="entry name" value="ZINC_FINGER_C2H2_1"/>
    <property type="match status" value="1"/>
</dbReference>
<proteinExistence type="predicted"/>
<keyword evidence="1" id="KW-0863">Zinc-finger</keyword>
<sequence length="612" mass="68337">MPPVNDDLSGIAHYDCIQDGNANPEIGFLHDGSNFEFVPSMNDGGLPVISDWPTSPWVPDDFQGPLELANYGFKEHHVDLTPPLDSQQAQFDQTELHHPGISPSSLYNTQPVEQDESAYMPFLDSGESSFRERTVEPKTNVIPIQNLNRPSSLPRRRSRYSLGRLGQTMSPRYSPDITNSLDPMQRWQESPPEDEPASLSAIMQAVNKSEQAGEGLSFCEEVSNRINISFRHHRRPASLASSKSGTSASSWQSSASTRSAVSTPRNSQSQPGSTRVGKSKRKPKKPSGLESDRIFCCTFCCDTFKNKFDWSRHEKSLHLNLGGWACSPHGGAVVSTVTGRLHCVYCNFLEPSPEHLDGHNHFQCSDSTRIFRRKDHLVQHLRLVHNLETLPLIDDWKIQGPTVTSRCGFCDQRLESWDERADHLTNHFRQGMTMSDWHGDHDFPPDIAAKVINSLPPYLLSWESKTMVPFSASSRSAQDHLAQISARADWIVANASAQNPNEPSAVPEPPLQLAPRGETMVPLNTFTGILTQHLSRYARQQMSLGIIPTDEMFQQESRKLLYDSEDSWNQSIADNPAWISAFRQQLQVHPNNGATGGTDDIEATMAGFSVKQ</sequence>
<feature type="region of interest" description="Disordered" evidence="2">
    <location>
        <begin position="234"/>
        <end position="289"/>
    </location>
</feature>
<dbReference type="EMBL" id="MNBE01000639">
    <property type="protein sequence ID" value="OKP01353.1"/>
    <property type="molecule type" value="Genomic_DNA"/>
</dbReference>
<evidence type="ECO:0000313" key="5">
    <source>
        <dbReference type="Proteomes" id="UP000186955"/>
    </source>
</evidence>
<keyword evidence="1" id="KW-0862">Zinc</keyword>